<dbReference type="EMBL" id="GBHO01040500">
    <property type="protein sequence ID" value="JAG03104.1"/>
    <property type="molecule type" value="Transcribed_RNA"/>
</dbReference>
<protein>
    <submittedName>
        <fullName evidence="2">Putative malate:quinone oxidoreductase 2</fullName>
    </submittedName>
</protein>
<reference evidence="2" key="1">
    <citation type="journal article" date="2014" name="PLoS ONE">
        <title>Transcriptome-Based Identification of ABC Transporters in the Western Tarnished Plant Bug Lygus hesperus.</title>
        <authorList>
            <person name="Hull J.J."/>
            <person name="Chaney K."/>
            <person name="Geib S.M."/>
            <person name="Fabrick J.A."/>
            <person name="Brent C.S."/>
            <person name="Walsh D."/>
            <person name="Lavine L.C."/>
        </authorList>
    </citation>
    <scope>NUCLEOTIDE SEQUENCE</scope>
</reference>
<reference evidence="2" key="2">
    <citation type="submission" date="2014-07" db="EMBL/GenBank/DDBJ databases">
        <authorList>
            <person name="Hull J."/>
        </authorList>
    </citation>
    <scope>NUCLEOTIDE SEQUENCE</scope>
</reference>
<evidence type="ECO:0000256" key="1">
    <source>
        <dbReference type="SAM" id="Phobius"/>
    </source>
</evidence>
<feature type="non-terminal residue" evidence="2">
    <location>
        <position position="358"/>
    </location>
</feature>
<evidence type="ECO:0000313" key="2">
    <source>
        <dbReference type="EMBL" id="JAG03104.1"/>
    </source>
</evidence>
<name>A0A0A9W5R1_LYGHE</name>
<dbReference type="AlphaFoldDB" id="A0A0A9W5R1"/>
<feature type="transmembrane region" description="Helical" evidence="1">
    <location>
        <begin position="185"/>
        <end position="206"/>
    </location>
</feature>
<proteinExistence type="predicted"/>
<accession>A0A0A9W5R1</accession>
<keyword evidence="1" id="KW-0812">Transmembrane</keyword>
<sequence>MIRVYGNEYVFSEEARVYFLNGYVEGEPAPEEFTVTEVETGTDVPYPLLPNNMTQIVTLKPGRYQILYDGWRTTSFTFSSYTESVFVIYYADERGRIRFHNILKVHPGSPTTKVPFLLTDRELMEASNAVSGFTQAAANVGYLHFFWTESPTRLRTTLLAGFYIINELTAELTRLFVDDLHLNEALVYLGMSIFAGLLHIVLGFIYEIRFRHEGRRQSKRKKGQGKQIQMNKLLLRDLQFLMMTLMNHIYRQIQYLHLHDQHLHHRNLPIHHRNLSIHHHEQHHPHQNLKVQSQRKRRRILGGSGKYVCTIGEKVHHGEYFQLIGTQYLQTSLMQFLYRKRCCLLQGINLAAETYSRL</sequence>
<gene>
    <name evidence="2" type="primary">mqo2</name>
    <name evidence="2" type="ORF">CM83_8379</name>
</gene>
<organism evidence="2">
    <name type="scientific">Lygus hesperus</name>
    <name type="common">Western plant bug</name>
    <dbReference type="NCBI Taxonomy" id="30085"/>
    <lineage>
        <taxon>Eukaryota</taxon>
        <taxon>Metazoa</taxon>
        <taxon>Ecdysozoa</taxon>
        <taxon>Arthropoda</taxon>
        <taxon>Hexapoda</taxon>
        <taxon>Insecta</taxon>
        <taxon>Pterygota</taxon>
        <taxon>Neoptera</taxon>
        <taxon>Paraneoptera</taxon>
        <taxon>Hemiptera</taxon>
        <taxon>Heteroptera</taxon>
        <taxon>Panheteroptera</taxon>
        <taxon>Cimicomorpha</taxon>
        <taxon>Miridae</taxon>
        <taxon>Mirini</taxon>
        <taxon>Lygus</taxon>
    </lineage>
</organism>
<keyword evidence="1" id="KW-1133">Transmembrane helix</keyword>
<keyword evidence="1" id="KW-0472">Membrane</keyword>